<dbReference type="PANTHER" id="PTHR35006:SF1">
    <property type="entry name" value="BLL2941 PROTEIN"/>
    <property type="match status" value="1"/>
</dbReference>
<accession>A0A401J0U2</accession>
<sequence>MFTHVYFGTNDIEKARAFWDATMGALGYAAAPYPNGLIYPSASGAVVVAKPADGAPATSANGHTLGFAAKSYAEVDAFHDNGVAAGGTSEGAPGFRPNSPGNMYGAYLRDPDGNKICAYAPNVGPKD</sequence>
<evidence type="ECO:0000313" key="2">
    <source>
        <dbReference type="EMBL" id="ASY43243.1"/>
    </source>
</evidence>
<dbReference type="KEGG" id="shyd:CJD35_01335"/>
<dbReference type="STRING" id="1192759.GCA_000277525_03365"/>
<dbReference type="Proteomes" id="UP000290975">
    <property type="component" value="Unassembled WGS sequence"/>
</dbReference>
<dbReference type="CDD" id="cd07262">
    <property type="entry name" value="VOC_like"/>
    <property type="match status" value="1"/>
</dbReference>
<reference evidence="3 5" key="1">
    <citation type="submission" date="2014-12" db="EMBL/GenBank/DDBJ databases">
        <title>Whole genome sequencing of Sphingobium xenophagum OW59.</title>
        <authorList>
            <person name="Ohta Y."/>
            <person name="Nishi S."/>
            <person name="Hatada Y."/>
        </authorList>
    </citation>
    <scope>NUCLEOTIDE SEQUENCE [LARGE SCALE GENOMIC DNA]</scope>
    <source>
        <strain evidence="3 5">OW59</strain>
    </source>
</reference>
<keyword evidence="5" id="KW-1185">Reference proteome</keyword>
<dbReference type="RefSeq" id="WP_017184159.1">
    <property type="nucleotide sequence ID" value="NZ_BBQY01000004.1"/>
</dbReference>
<dbReference type="Gene3D" id="3.10.180.10">
    <property type="entry name" value="2,3-Dihydroxybiphenyl 1,2-Dioxygenase, domain 1"/>
    <property type="match status" value="1"/>
</dbReference>
<dbReference type="Pfam" id="PF00903">
    <property type="entry name" value="Glyoxalase"/>
    <property type="match status" value="1"/>
</dbReference>
<evidence type="ECO:0000313" key="5">
    <source>
        <dbReference type="Proteomes" id="UP000290975"/>
    </source>
</evidence>
<gene>
    <name evidence="2" type="ORF">CJD35_01335</name>
    <name evidence="3" type="ORF">MBESOW_P1497</name>
</gene>
<protein>
    <submittedName>
        <fullName evidence="2">VOC family protein</fullName>
    </submittedName>
</protein>
<name>A0A249MPF5_SPHXE</name>
<evidence type="ECO:0000313" key="4">
    <source>
        <dbReference type="Proteomes" id="UP000217141"/>
    </source>
</evidence>
<dbReference type="SUPFAM" id="SSF54593">
    <property type="entry name" value="Glyoxalase/Bleomycin resistance protein/Dihydroxybiphenyl dioxygenase"/>
    <property type="match status" value="1"/>
</dbReference>
<dbReference type="EMBL" id="CP022745">
    <property type="protein sequence ID" value="ASY43243.1"/>
    <property type="molecule type" value="Genomic_DNA"/>
</dbReference>
<accession>A0A249MPF5</accession>
<evidence type="ECO:0000313" key="3">
    <source>
        <dbReference type="EMBL" id="GBH30243.1"/>
    </source>
</evidence>
<dbReference type="PROSITE" id="PS51819">
    <property type="entry name" value="VOC"/>
    <property type="match status" value="1"/>
</dbReference>
<organism evidence="2 4">
    <name type="scientific">Sphingobium xenophagum</name>
    <dbReference type="NCBI Taxonomy" id="121428"/>
    <lineage>
        <taxon>Bacteria</taxon>
        <taxon>Pseudomonadati</taxon>
        <taxon>Pseudomonadota</taxon>
        <taxon>Alphaproteobacteria</taxon>
        <taxon>Sphingomonadales</taxon>
        <taxon>Sphingomonadaceae</taxon>
        <taxon>Sphingobium</taxon>
    </lineage>
</organism>
<reference evidence="2 4" key="2">
    <citation type="submission" date="2017-08" db="EMBL/GenBank/DDBJ databases">
        <title>Whole Genome Sequence of Sphingobium hydrophobicum C1: Insights into Adaption to the Electronic-waste Contaminated Sediment.</title>
        <authorList>
            <person name="Song D."/>
            <person name="Chen X."/>
            <person name="Xu M."/>
        </authorList>
    </citation>
    <scope>NUCLEOTIDE SEQUENCE [LARGE SCALE GENOMIC DNA]</scope>
    <source>
        <strain evidence="2 4">C1</strain>
    </source>
</reference>
<dbReference type="PANTHER" id="PTHR35006">
    <property type="entry name" value="GLYOXALASE FAMILY PROTEIN (AFU_ORTHOLOGUE AFUA_5G14830)"/>
    <property type="match status" value="1"/>
</dbReference>
<dbReference type="AlphaFoldDB" id="A0A249MPF5"/>
<feature type="domain" description="VOC" evidence="1">
    <location>
        <begin position="1"/>
        <end position="121"/>
    </location>
</feature>
<dbReference type="InterPro" id="IPR029068">
    <property type="entry name" value="Glyas_Bleomycin-R_OHBP_Dase"/>
</dbReference>
<dbReference type="InterPro" id="IPR004360">
    <property type="entry name" value="Glyas_Fos-R_dOase_dom"/>
</dbReference>
<proteinExistence type="predicted"/>
<evidence type="ECO:0000259" key="1">
    <source>
        <dbReference type="PROSITE" id="PS51819"/>
    </source>
</evidence>
<dbReference type="Proteomes" id="UP000217141">
    <property type="component" value="Chromosome I"/>
</dbReference>
<dbReference type="EMBL" id="BBQY01000004">
    <property type="protein sequence ID" value="GBH30243.1"/>
    <property type="molecule type" value="Genomic_DNA"/>
</dbReference>
<dbReference type="InterPro" id="IPR037523">
    <property type="entry name" value="VOC_core"/>
</dbReference>